<evidence type="ECO:0000256" key="3">
    <source>
        <dbReference type="ARBA" id="ARBA00022801"/>
    </source>
</evidence>
<keyword evidence="3" id="KW-0378">Hydrolase</keyword>
<keyword evidence="4" id="KW-0106">Calcium</keyword>
<dbReference type="InterPro" id="IPR017850">
    <property type="entry name" value="Alkaline_phosphatase_core_sf"/>
</dbReference>
<dbReference type="InterPro" id="IPR024607">
    <property type="entry name" value="Sulfatase_CS"/>
</dbReference>
<dbReference type="Pfam" id="PF00884">
    <property type="entry name" value="Sulfatase"/>
    <property type="match status" value="1"/>
</dbReference>
<evidence type="ECO:0000313" key="7">
    <source>
        <dbReference type="EMBL" id="WDE95900.1"/>
    </source>
</evidence>
<dbReference type="InterPro" id="IPR000917">
    <property type="entry name" value="Sulfatase_N"/>
</dbReference>
<evidence type="ECO:0000313" key="8">
    <source>
        <dbReference type="Proteomes" id="UP001214250"/>
    </source>
</evidence>
<evidence type="ECO:0000256" key="1">
    <source>
        <dbReference type="ARBA" id="ARBA00008779"/>
    </source>
</evidence>
<dbReference type="Proteomes" id="UP001214250">
    <property type="component" value="Chromosome 1"/>
</dbReference>
<keyword evidence="2" id="KW-0479">Metal-binding</keyword>
<dbReference type="Gene3D" id="3.30.1120.10">
    <property type="match status" value="1"/>
</dbReference>
<organism evidence="7 8">
    <name type="scientific">Lentisphaera profundi</name>
    <dbReference type="NCBI Taxonomy" id="1658616"/>
    <lineage>
        <taxon>Bacteria</taxon>
        <taxon>Pseudomonadati</taxon>
        <taxon>Lentisphaerota</taxon>
        <taxon>Lentisphaeria</taxon>
        <taxon>Lentisphaerales</taxon>
        <taxon>Lentisphaeraceae</taxon>
        <taxon>Lentisphaera</taxon>
    </lineage>
</organism>
<feature type="domain" description="Sulfatase N-terminal" evidence="6">
    <location>
        <begin position="23"/>
        <end position="350"/>
    </location>
</feature>
<keyword evidence="5" id="KW-0732">Signal</keyword>
<feature type="chain" id="PRO_5046133619" evidence="5">
    <location>
        <begin position="20"/>
        <end position="477"/>
    </location>
</feature>
<evidence type="ECO:0000256" key="5">
    <source>
        <dbReference type="SAM" id="SignalP"/>
    </source>
</evidence>
<dbReference type="PANTHER" id="PTHR42693">
    <property type="entry name" value="ARYLSULFATASE FAMILY MEMBER"/>
    <property type="match status" value="1"/>
</dbReference>
<protein>
    <submittedName>
        <fullName evidence="7">Sulfatase-like hydrolase/transferase</fullName>
    </submittedName>
</protein>
<accession>A0ABY7VP26</accession>
<comment type="similarity">
    <text evidence="1">Belongs to the sulfatase family.</text>
</comment>
<dbReference type="SUPFAM" id="SSF53649">
    <property type="entry name" value="Alkaline phosphatase-like"/>
    <property type="match status" value="1"/>
</dbReference>
<reference evidence="7 8" key="1">
    <citation type="submission" date="2023-02" db="EMBL/GenBank/DDBJ databases">
        <title>Genome sequence of Lentisphaera profundi SAORIC-696.</title>
        <authorList>
            <person name="Kim e."/>
            <person name="Cho J.-C."/>
            <person name="Choi A."/>
            <person name="Kang I."/>
        </authorList>
    </citation>
    <scope>NUCLEOTIDE SEQUENCE [LARGE SCALE GENOMIC DNA]</scope>
    <source>
        <strain evidence="7 8">SAORIC-696</strain>
    </source>
</reference>
<dbReference type="InterPro" id="IPR050738">
    <property type="entry name" value="Sulfatase"/>
</dbReference>
<dbReference type="RefSeq" id="WP_274149770.1">
    <property type="nucleotide sequence ID" value="NZ_CP117811.1"/>
</dbReference>
<proteinExistence type="inferred from homology"/>
<dbReference type="Gene3D" id="3.40.720.10">
    <property type="entry name" value="Alkaline Phosphatase, subunit A"/>
    <property type="match status" value="1"/>
</dbReference>
<dbReference type="PROSITE" id="PS00523">
    <property type="entry name" value="SULFATASE_1"/>
    <property type="match status" value="1"/>
</dbReference>
<evidence type="ECO:0000256" key="2">
    <source>
        <dbReference type="ARBA" id="ARBA00022723"/>
    </source>
</evidence>
<name>A0ABY7VP26_9BACT</name>
<gene>
    <name evidence="7" type="ORF">PQO03_09245</name>
</gene>
<feature type="signal peptide" evidence="5">
    <location>
        <begin position="1"/>
        <end position="19"/>
    </location>
</feature>
<evidence type="ECO:0000259" key="6">
    <source>
        <dbReference type="Pfam" id="PF00884"/>
    </source>
</evidence>
<keyword evidence="8" id="KW-1185">Reference proteome</keyword>
<dbReference type="EMBL" id="CP117811">
    <property type="protein sequence ID" value="WDE95900.1"/>
    <property type="molecule type" value="Genomic_DNA"/>
</dbReference>
<dbReference type="PANTHER" id="PTHR42693:SF33">
    <property type="entry name" value="ARYLSULFATASE"/>
    <property type="match status" value="1"/>
</dbReference>
<sequence length="477" mass="54001">MRLNKISYLFALLASTCLANEQPNFLIILADDLGYGDVSYQGGDLPTPNIDDIANKGIKMTDAYVTCPVCAPSRAGLLTGKYQQSFGFWDNIGPYRVKEETKPGTPRSIPILSERLKELGYTTGIFGKTHDGDDEELLAFNRWDEFYGFNNGASNFLGDMNRTHNPIYHNNKIVSRLYSKRGIKNDEVNQDGILVKDTENYLTDKLGDMAIKFIEKNKDKPFLCYIPFNAVHGPFQAPKEMVDKYSHVKDKKRRIVMAMLESMDNNIGRVLDCLEENQLMKKTVIIFLSDNGGHEASPNGPLRGKKGTYWEGGLRVPFAIRWDGQLPPGQTYKQAIISLDIMPTLIHLAGGEVKDDWGLDGVNLFPYLKNQSTSAPHEALYWVWSGGQRKAIREGSIKVVTMNGGRSYQMYDLAQDISESKDLSGQYPEKLSAMIKKHQKWESSLIRPQWGWNKNLGVKDPLFGKERPYHKEGYQFK</sequence>
<evidence type="ECO:0000256" key="4">
    <source>
        <dbReference type="ARBA" id="ARBA00022837"/>
    </source>
</evidence>